<dbReference type="AlphaFoldDB" id="A0A7W6ZYZ9"/>
<sequence length="141" mass="15586">MRKVNDTNSASQQAATAAISAGHLLHPAMHFGHPREVLTNENISKDEKRAILASWASDISAIESIPDLRCYPGMSEIVSYDEILAALKALDGDDQSHTKQNSSPSIDTKKTNRRRPQIRHSVGFGLCSYWKGGRARQPFEI</sequence>
<evidence type="ECO:0000313" key="3">
    <source>
        <dbReference type="Proteomes" id="UP000543836"/>
    </source>
</evidence>
<reference evidence="2 3" key="1">
    <citation type="submission" date="2020-08" db="EMBL/GenBank/DDBJ databases">
        <title>Genomic Encyclopedia of Type Strains, Phase IV (KMG-V): Genome sequencing to study the core and pangenomes of soil and plant-associated prokaryotes.</title>
        <authorList>
            <person name="Whitman W."/>
        </authorList>
    </citation>
    <scope>NUCLEOTIDE SEQUENCE [LARGE SCALE GENOMIC DNA]</scope>
    <source>
        <strain evidence="2 3">SEMIA 492</strain>
    </source>
</reference>
<gene>
    <name evidence="2" type="ORF">GGE60_005534</name>
</gene>
<comment type="caution">
    <text evidence="2">The sequence shown here is derived from an EMBL/GenBank/DDBJ whole genome shotgun (WGS) entry which is preliminary data.</text>
</comment>
<evidence type="ECO:0000256" key="1">
    <source>
        <dbReference type="SAM" id="MobiDB-lite"/>
    </source>
</evidence>
<dbReference type="GeneID" id="32531066"/>
<dbReference type="RefSeq" id="WP_028755074.1">
    <property type="nucleotide sequence ID" value="NZ_JACIIG010000023.1"/>
</dbReference>
<dbReference type="Proteomes" id="UP000543836">
    <property type="component" value="Unassembled WGS sequence"/>
</dbReference>
<dbReference type="EMBL" id="JACIIG010000023">
    <property type="protein sequence ID" value="MBB4571373.1"/>
    <property type="molecule type" value="Genomic_DNA"/>
</dbReference>
<proteinExistence type="predicted"/>
<dbReference type="OrthoDB" id="7477898at2"/>
<keyword evidence="3" id="KW-1185">Reference proteome</keyword>
<name>A0A7W6ZYZ9_9HYPH</name>
<protein>
    <submittedName>
        <fullName evidence="2">Uncharacterized protein</fullName>
    </submittedName>
</protein>
<feature type="region of interest" description="Disordered" evidence="1">
    <location>
        <begin position="91"/>
        <end position="117"/>
    </location>
</feature>
<organism evidence="2 3">
    <name type="scientific">Rhizobium leucaenae</name>
    <dbReference type="NCBI Taxonomy" id="29450"/>
    <lineage>
        <taxon>Bacteria</taxon>
        <taxon>Pseudomonadati</taxon>
        <taxon>Pseudomonadota</taxon>
        <taxon>Alphaproteobacteria</taxon>
        <taxon>Hyphomicrobiales</taxon>
        <taxon>Rhizobiaceae</taxon>
        <taxon>Rhizobium/Agrobacterium group</taxon>
        <taxon>Rhizobium</taxon>
    </lineage>
</organism>
<evidence type="ECO:0000313" key="2">
    <source>
        <dbReference type="EMBL" id="MBB4571373.1"/>
    </source>
</evidence>
<accession>A0A7W6ZYZ9</accession>